<dbReference type="EMBL" id="GBXM01083169">
    <property type="protein sequence ID" value="JAH25408.1"/>
    <property type="molecule type" value="Transcribed_RNA"/>
</dbReference>
<accession>A0A0E9RAQ1</accession>
<organism evidence="1">
    <name type="scientific">Anguilla anguilla</name>
    <name type="common">European freshwater eel</name>
    <name type="synonym">Muraena anguilla</name>
    <dbReference type="NCBI Taxonomy" id="7936"/>
    <lineage>
        <taxon>Eukaryota</taxon>
        <taxon>Metazoa</taxon>
        <taxon>Chordata</taxon>
        <taxon>Craniata</taxon>
        <taxon>Vertebrata</taxon>
        <taxon>Euteleostomi</taxon>
        <taxon>Actinopterygii</taxon>
        <taxon>Neopterygii</taxon>
        <taxon>Teleostei</taxon>
        <taxon>Anguilliformes</taxon>
        <taxon>Anguillidae</taxon>
        <taxon>Anguilla</taxon>
    </lineage>
</organism>
<evidence type="ECO:0000313" key="1">
    <source>
        <dbReference type="EMBL" id="JAH25408.1"/>
    </source>
</evidence>
<proteinExistence type="predicted"/>
<sequence>MPPPENKGFPDKY</sequence>
<name>A0A0E9RAQ1_ANGAN</name>
<reference evidence="1" key="1">
    <citation type="submission" date="2014-11" db="EMBL/GenBank/DDBJ databases">
        <authorList>
            <person name="Amaro Gonzalez C."/>
        </authorList>
    </citation>
    <scope>NUCLEOTIDE SEQUENCE</scope>
</reference>
<reference evidence="1" key="2">
    <citation type="journal article" date="2015" name="Fish Shellfish Immunol.">
        <title>Early steps in the European eel (Anguilla anguilla)-Vibrio vulnificus interaction in the gills: Role of the RtxA13 toxin.</title>
        <authorList>
            <person name="Callol A."/>
            <person name="Pajuelo D."/>
            <person name="Ebbesson L."/>
            <person name="Teles M."/>
            <person name="MacKenzie S."/>
            <person name="Amaro C."/>
        </authorList>
    </citation>
    <scope>NUCLEOTIDE SEQUENCE</scope>
</reference>
<protein>
    <submittedName>
        <fullName evidence="1">Uncharacterized protein</fullName>
    </submittedName>
</protein>